<evidence type="ECO:0000313" key="1">
    <source>
        <dbReference type="EMBL" id="GAA3517573.1"/>
    </source>
</evidence>
<dbReference type="Proteomes" id="UP001500301">
    <property type="component" value="Unassembled WGS sequence"/>
</dbReference>
<organism evidence="1 2">
    <name type="scientific">Nocardioides daeguensis</name>
    <dbReference type="NCBI Taxonomy" id="908359"/>
    <lineage>
        <taxon>Bacteria</taxon>
        <taxon>Bacillati</taxon>
        <taxon>Actinomycetota</taxon>
        <taxon>Actinomycetes</taxon>
        <taxon>Propionibacteriales</taxon>
        <taxon>Nocardioidaceae</taxon>
        <taxon>Nocardioides</taxon>
    </lineage>
</organism>
<accession>A0ABP6UT91</accession>
<keyword evidence="2" id="KW-1185">Reference proteome</keyword>
<dbReference type="EMBL" id="BAABBB010000002">
    <property type="protein sequence ID" value="GAA3517573.1"/>
    <property type="molecule type" value="Genomic_DNA"/>
</dbReference>
<protein>
    <submittedName>
        <fullName evidence="1">Uncharacterized protein</fullName>
    </submittedName>
</protein>
<gene>
    <name evidence="1" type="ORF">GCM10022263_01560</name>
</gene>
<dbReference type="RefSeq" id="WP_218235985.1">
    <property type="nucleotide sequence ID" value="NZ_BAABBB010000002.1"/>
</dbReference>
<proteinExistence type="predicted"/>
<reference evidence="2" key="1">
    <citation type="journal article" date="2019" name="Int. J. Syst. Evol. Microbiol.">
        <title>The Global Catalogue of Microorganisms (GCM) 10K type strain sequencing project: providing services to taxonomists for standard genome sequencing and annotation.</title>
        <authorList>
            <consortium name="The Broad Institute Genomics Platform"/>
            <consortium name="The Broad Institute Genome Sequencing Center for Infectious Disease"/>
            <person name="Wu L."/>
            <person name="Ma J."/>
        </authorList>
    </citation>
    <scope>NUCLEOTIDE SEQUENCE [LARGE SCALE GENOMIC DNA]</scope>
    <source>
        <strain evidence="2">JCM 17460</strain>
    </source>
</reference>
<sequence>MSESVHVIIDDLVHPALLLKWDGTRMRALVTLEVDGRVDTRWVMADLVQPSPA</sequence>
<name>A0ABP6UT91_9ACTN</name>
<evidence type="ECO:0000313" key="2">
    <source>
        <dbReference type="Proteomes" id="UP001500301"/>
    </source>
</evidence>
<comment type="caution">
    <text evidence="1">The sequence shown here is derived from an EMBL/GenBank/DDBJ whole genome shotgun (WGS) entry which is preliminary data.</text>
</comment>